<dbReference type="SUPFAM" id="SSF57959">
    <property type="entry name" value="Leucine zipper domain"/>
    <property type="match status" value="1"/>
</dbReference>
<dbReference type="OMA" id="LDTDPFG"/>
<evidence type="ECO:0000256" key="4">
    <source>
        <dbReference type="SAM" id="MobiDB-lite"/>
    </source>
</evidence>
<feature type="domain" description="BZIP" evidence="5">
    <location>
        <begin position="144"/>
        <end position="158"/>
    </location>
</feature>
<evidence type="ECO:0000313" key="6">
    <source>
        <dbReference type="EMBL" id="KIV88160.1"/>
    </source>
</evidence>
<dbReference type="CDD" id="cd14688">
    <property type="entry name" value="bZIP_YAP"/>
    <property type="match status" value="1"/>
</dbReference>
<feature type="region of interest" description="Disordered" evidence="4">
    <location>
        <begin position="401"/>
        <end position="455"/>
    </location>
</feature>
<feature type="coiled-coil region" evidence="3">
    <location>
        <begin position="163"/>
        <end position="190"/>
    </location>
</feature>
<dbReference type="Proteomes" id="UP000054302">
    <property type="component" value="Unassembled WGS sequence"/>
</dbReference>
<dbReference type="PANTHER" id="PTHR40621">
    <property type="entry name" value="TRANSCRIPTION FACTOR KAPC-RELATED"/>
    <property type="match status" value="1"/>
</dbReference>
<protein>
    <recommendedName>
        <fullName evidence="5">BZIP domain-containing protein</fullName>
    </recommendedName>
</protein>
<name>A0A0D1WH72_EXOME</name>
<feature type="region of interest" description="Disordered" evidence="4">
    <location>
        <begin position="221"/>
        <end position="343"/>
    </location>
</feature>
<feature type="compositionally biased region" description="Polar residues" evidence="4">
    <location>
        <begin position="307"/>
        <end position="326"/>
    </location>
</feature>
<feature type="compositionally biased region" description="Low complexity" evidence="4">
    <location>
        <begin position="267"/>
        <end position="278"/>
    </location>
</feature>
<dbReference type="AlphaFoldDB" id="A0A0D1WH72"/>
<dbReference type="RefSeq" id="XP_016219734.1">
    <property type="nucleotide sequence ID" value="XM_016374190.1"/>
</dbReference>
<dbReference type="PROSITE" id="PS00036">
    <property type="entry name" value="BZIP_BASIC"/>
    <property type="match status" value="1"/>
</dbReference>
<dbReference type="InterPro" id="IPR050936">
    <property type="entry name" value="AP-1-like"/>
</dbReference>
<evidence type="ECO:0000256" key="1">
    <source>
        <dbReference type="ARBA" id="ARBA00004123"/>
    </source>
</evidence>
<dbReference type="GeneID" id="27326928"/>
<dbReference type="STRING" id="212818.A0A0D1WH72"/>
<feature type="compositionally biased region" description="Pro residues" evidence="4">
    <location>
        <begin position="256"/>
        <end position="266"/>
    </location>
</feature>
<dbReference type="EMBL" id="KN847526">
    <property type="protein sequence ID" value="KIV88160.1"/>
    <property type="molecule type" value="Genomic_DNA"/>
</dbReference>
<dbReference type="GO" id="GO:0001228">
    <property type="term" value="F:DNA-binding transcription activator activity, RNA polymerase II-specific"/>
    <property type="evidence" value="ECO:0007669"/>
    <property type="project" value="TreeGrafter"/>
</dbReference>
<dbReference type="InterPro" id="IPR004827">
    <property type="entry name" value="bZIP"/>
</dbReference>
<reference evidence="6 7" key="1">
    <citation type="submission" date="2015-01" db="EMBL/GenBank/DDBJ databases">
        <title>The Genome Sequence of Exophiala mesophila CBS40295.</title>
        <authorList>
            <consortium name="The Broad Institute Genomics Platform"/>
            <person name="Cuomo C."/>
            <person name="de Hoog S."/>
            <person name="Gorbushina A."/>
            <person name="Stielow B."/>
            <person name="Teixiera M."/>
            <person name="Abouelleil A."/>
            <person name="Chapman S.B."/>
            <person name="Priest M."/>
            <person name="Young S.K."/>
            <person name="Wortman J."/>
            <person name="Nusbaum C."/>
            <person name="Birren B."/>
        </authorList>
    </citation>
    <scope>NUCLEOTIDE SEQUENCE [LARGE SCALE GENOMIC DNA]</scope>
    <source>
        <strain evidence="6 7">CBS 40295</strain>
    </source>
</reference>
<dbReference type="VEuPathDB" id="FungiDB:PV10_09083"/>
<proteinExistence type="predicted"/>
<dbReference type="OrthoDB" id="2285533at2759"/>
<dbReference type="GO" id="GO:0090575">
    <property type="term" value="C:RNA polymerase II transcription regulator complex"/>
    <property type="evidence" value="ECO:0007669"/>
    <property type="project" value="TreeGrafter"/>
</dbReference>
<evidence type="ECO:0000313" key="7">
    <source>
        <dbReference type="Proteomes" id="UP000054302"/>
    </source>
</evidence>
<dbReference type="HOGENOM" id="CLU_035241_1_0_1"/>
<keyword evidence="3" id="KW-0175">Coiled coil</keyword>
<evidence type="ECO:0000259" key="5">
    <source>
        <dbReference type="PROSITE" id="PS00036"/>
    </source>
</evidence>
<sequence length="455" mass="50055">MRLPHTILFSSLFIALRLLSLFPIVTHPIFYVSVISTPTAARLDPISPVIPLAPYLRLCQARCIRLGRVEQAGMGSIANSDVTVSDAVVPKRELSIDGYSSDSASDAEIGDHIDGAADQASQGPAPAPKRKGGRKPIYATSEERKQRNRQAQAAFRERRTEYIKQLETTIQHHEENLQNLQQSHRAAADECLMLRYKNSLLERILLEKGIDVQAELALKGSPNLRPHRVPPITGQASPMQKAMLNRQQQARHRPVMAPPIQTPTPPSQHSSPSAARSPGFALQTGMTSPATDVGPSPAQQHHGRPIQPSQQAYNQQPRQHNRTVSHPGNVAPYPPRGQPNLSMQESYYPPSFQKHYSQLDQEYDAQPDMIDELDAEDVDTDSFIPNFRLPPTTATSMAMGMQASPPMTTSAASDNGGGGPLIDPYDPMLDADPFGLTASMHFPNPYTFPPTQTRR</sequence>
<organism evidence="6 7">
    <name type="scientific">Exophiala mesophila</name>
    <name type="common">Black yeast-like fungus</name>
    <dbReference type="NCBI Taxonomy" id="212818"/>
    <lineage>
        <taxon>Eukaryota</taxon>
        <taxon>Fungi</taxon>
        <taxon>Dikarya</taxon>
        <taxon>Ascomycota</taxon>
        <taxon>Pezizomycotina</taxon>
        <taxon>Eurotiomycetes</taxon>
        <taxon>Chaetothyriomycetidae</taxon>
        <taxon>Chaetothyriales</taxon>
        <taxon>Herpotrichiellaceae</taxon>
        <taxon>Exophiala</taxon>
    </lineage>
</organism>
<dbReference type="SMART" id="SM00338">
    <property type="entry name" value="BRLZ"/>
    <property type="match status" value="1"/>
</dbReference>
<evidence type="ECO:0000256" key="2">
    <source>
        <dbReference type="ARBA" id="ARBA00023242"/>
    </source>
</evidence>
<accession>A0A0D1WH72</accession>
<keyword evidence="7" id="KW-1185">Reference proteome</keyword>
<dbReference type="Gene3D" id="1.20.5.170">
    <property type="match status" value="1"/>
</dbReference>
<evidence type="ECO:0000256" key="3">
    <source>
        <dbReference type="SAM" id="Coils"/>
    </source>
</evidence>
<dbReference type="GO" id="GO:0000976">
    <property type="term" value="F:transcription cis-regulatory region binding"/>
    <property type="evidence" value="ECO:0007669"/>
    <property type="project" value="InterPro"/>
</dbReference>
<dbReference type="InterPro" id="IPR046347">
    <property type="entry name" value="bZIP_sf"/>
</dbReference>
<feature type="region of interest" description="Disordered" evidence="4">
    <location>
        <begin position="115"/>
        <end position="155"/>
    </location>
</feature>
<keyword evidence="2" id="KW-0539">Nucleus</keyword>
<comment type="subcellular location">
    <subcellularLocation>
        <location evidence="1">Nucleus</location>
    </subcellularLocation>
</comment>
<dbReference type="PANTHER" id="PTHR40621:SF9">
    <property type="entry name" value="MEAB PROTEIN"/>
    <property type="match status" value="1"/>
</dbReference>
<gene>
    <name evidence="6" type="ORF">PV10_09083</name>
</gene>